<feature type="transmembrane region" description="Helical" evidence="15">
    <location>
        <begin position="368"/>
        <end position="386"/>
    </location>
</feature>
<keyword evidence="11" id="KW-1278">Translocase</keyword>
<dbReference type="STRING" id="376733.SAMN04487972_101293"/>
<dbReference type="Pfam" id="PF00122">
    <property type="entry name" value="E1-E2_ATPase"/>
    <property type="match status" value="1"/>
</dbReference>
<dbReference type="InterPro" id="IPR027256">
    <property type="entry name" value="P-typ_ATPase_IB"/>
</dbReference>
<evidence type="ECO:0000313" key="19">
    <source>
        <dbReference type="Proteomes" id="UP000029846"/>
    </source>
</evidence>
<keyword evidence="6 15" id="KW-0812">Transmembrane</keyword>
<dbReference type="NCBIfam" id="TIGR01494">
    <property type="entry name" value="ATPase_P-type"/>
    <property type="match status" value="2"/>
</dbReference>
<dbReference type="Proteomes" id="UP000182312">
    <property type="component" value="Unassembled WGS sequence"/>
</dbReference>
<evidence type="ECO:0000256" key="4">
    <source>
        <dbReference type="ARBA" id="ARBA00022475"/>
    </source>
</evidence>
<feature type="transmembrane region" description="Helical" evidence="15">
    <location>
        <begin position="690"/>
        <end position="706"/>
    </location>
</feature>
<evidence type="ECO:0000256" key="15">
    <source>
        <dbReference type="RuleBase" id="RU362081"/>
    </source>
</evidence>
<dbReference type="PROSITE" id="PS01047">
    <property type="entry name" value="HMA_1"/>
    <property type="match status" value="1"/>
</dbReference>
<evidence type="ECO:0000256" key="1">
    <source>
        <dbReference type="ARBA" id="ARBA00004651"/>
    </source>
</evidence>
<evidence type="ECO:0000313" key="20">
    <source>
        <dbReference type="Proteomes" id="UP000182312"/>
    </source>
</evidence>
<dbReference type="GO" id="GO:0005507">
    <property type="term" value="F:copper ion binding"/>
    <property type="evidence" value="ECO:0007669"/>
    <property type="project" value="TreeGrafter"/>
</dbReference>
<reference evidence="18 20" key="3">
    <citation type="submission" date="2016-10" db="EMBL/GenBank/DDBJ databases">
        <authorList>
            <person name="de Groot N.N."/>
        </authorList>
    </citation>
    <scope>NUCLEOTIDE SEQUENCE [LARGE SCALE GENOMIC DNA]</scope>
    <source>
        <strain evidence="18 20">CGMCC 1.6117</strain>
    </source>
</reference>
<dbReference type="GO" id="GO:0005524">
    <property type="term" value="F:ATP binding"/>
    <property type="evidence" value="ECO:0007669"/>
    <property type="project" value="UniProtKB-UniRule"/>
</dbReference>
<dbReference type="Gene3D" id="3.30.70.100">
    <property type="match status" value="1"/>
</dbReference>
<keyword evidence="9 15" id="KW-0067">ATP-binding</keyword>
<evidence type="ECO:0000256" key="6">
    <source>
        <dbReference type="ARBA" id="ARBA00022692"/>
    </source>
</evidence>
<dbReference type="NCBIfam" id="TIGR01525">
    <property type="entry name" value="ATPase-IB_hvy"/>
    <property type="match status" value="1"/>
</dbReference>
<dbReference type="InterPro" id="IPR018303">
    <property type="entry name" value="ATPase_P-typ_P_site"/>
</dbReference>
<dbReference type="PANTHER" id="PTHR43520">
    <property type="entry name" value="ATP7, ISOFORM B"/>
    <property type="match status" value="1"/>
</dbReference>
<dbReference type="eggNOG" id="COG2217">
    <property type="taxonomic scope" value="Bacteria"/>
</dbReference>
<evidence type="ECO:0000256" key="9">
    <source>
        <dbReference type="ARBA" id="ARBA00022840"/>
    </source>
</evidence>
<dbReference type="InterPro" id="IPR008250">
    <property type="entry name" value="ATPase_P-typ_transduc_dom_A_sf"/>
</dbReference>
<evidence type="ECO:0000256" key="10">
    <source>
        <dbReference type="ARBA" id="ARBA00022842"/>
    </source>
</evidence>
<evidence type="ECO:0000256" key="7">
    <source>
        <dbReference type="ARBA" id="ARBA00022723"/>
    </source>
</evidence>
<dbReference type="PROSITE" id="PS00154">
    <property type="entry name" value="ATPASE_E1_E2"/>
    <property type="match status" value="1"/>
</dbReference>
<keyword evidence="7 15" id="KW-0479">Metal-binding</keyword>
<evidence type="ECO:0000259" key="16">
    <source>
        <dbReference type="PROSITE" id="PS50846"/>
    </source>
</evidence>
<comment type="subcellular location">
    <subcellularLocation>
        <location evidence="1">Cell membrane</location>
        <topology evidence="1">Multi-pass membrane protein</topology>
    </subcellularLocation>
</comment>
<dbReference type="PRINTS" id="PR00119">
    <property type="entry name" value="CATATPASE"/>
</dbReference>
<comment type="similarity">
    <text evidence="2 15">Belongs to the cation transport ATPase (P-type) (TC 3.A.3) family. Type IB subfamily.</text>
</comment>
<reference evidence="17 19" key="2">
    <citation type="submission" date="2014-10" db="EMBL/GenBank/DDBJ databases">
        <title>Paracoccus sanguinis sp. nov., isolated from clinical specimens of New York State patients.</title>
        <authorList>
            <person name="Mingle L.A."/>
            <person name="Cole J.A."/>
            <person name="Lapierre P."/>
            <person name="Musser K.A."/>
        </authorList>
    </citation>
    <scope>NUCLEOTIDE SEQUENCE [LARGE SCALE GENOMIC DNA]</scope>
    <source>
        <strain evidence="17 19">JCM 14014</strain>
    </source>
</reference>
<evidence type="ECO:0000256" key="8">
    <source>
        <dbReference type="ARBA" id="ARBA00022741"/>
    </source>
</evidence>
<sequence>MAEVTLHDHDSRLSACPACDAAPLAQRVAGQGGAGRDDLILSLPTIHCATCIADVERVLHAHPGVRRARVNLTLRRVTVDAPGLGADDLIPVIERIGYEAHELDPSALSASAADRQGRDILMRIGVSGFAMMNIMILSVAVWSGAQDATRDMFHWISAAIALPTVAFAGRPFFASAWRAISHGRLGMDVPISLALILASAISVYETIHSGAHAYFDAAVMLCFFLLVGRYLDYRTRAVARSAAEELTALEVPRAFRVTASGDEPVPVAELLPGDLIRIRPGARIPADGEIVSGASEIDRSLLTGESIPVAARAGTTLSAGEVNLTGALVLRVTAAGRDSSLARLTALVEAAETARGRYTSLAERASRLYSPLVHLLAFASFLGWYWTTGDLRLSVNVAAAVLIITCPCALGLAVPAVVTAASGRLFRRGMLIKDGTALERLAEVDCVVFDKTGTLTMGVPQIASIEAIPPAARPAALALAQGSAHPLSQSLAQALSDAGVRPCALDGLREMPGHGVEASWQGQSIRLGRADWLGARHGDSRISASWLSLGQGMPIRLEFTDRLRPGADECVRALIASGRRVILLSGDAAPVVEELAARLGVAEWRAGVTPTEKADAVQELGQAGARVLMVGDGLNDTAALARAHVSISPASALDAARTASDMVLMGNDLSPVAEALHIARRARARIKENFGISVLYNIVAVPFAIAGFATPLMAALAMSASSVSVTLNALRLR</sequence>
<feature type="transmembrane region" description="Helical" evidence="15">
    <location>
        <begin position="398"/>
        <end position="421"/>
    </location>
</feature>
<dbReference type="PANTHER" id="PTHR43520:SF5">
    <property type="entry name" value="CATION-TRANSPORTING P-TYPE ATPASE-RELATED"/>
    <property type="match status" value="1"/>
</dbReference>
<keyword evidence="5" id="KW-0597">Phosphoprotein</keyword>
<keyword evidence="10" id="KW-0460">Magnesium</keyword>
<evidence type="ECO:0000256" key="14">
    <source>
        <dbReference type="ARBA" id="ARBA00023136"/>
    </source>
</evidence>
<dbReference type="InterPro" id="IPR036412">
    <property type="entry name" value="HAD-like_sf"/>
</dbReference>
<dbReference type="EMBL" id="FOJO01000001">
    <property type="protein sequence ID" value="SFA39410.1"/>
    <property type="molecule type" value="Genomic_DNA"/>
</dbReference>
<dbReference type="Gene3D" id="3.40.50.1000">
    <property type="entry name" value="HAD superfamily/HAD-like"/>
    <property type="match status" value="1"/>
</dbReference>
<dbReference type="SUPFAM" id="SSF56784">
    <property type="entry name" value="HAD-like"/>
    <property type="match status" value="1"/>
</dbReference>
<dbReference type="Proteomes" id="UP000029846">
    <property type="component" value="Unassembled WGS sequence"/>
</dbReference>
<dbReference type="EMBL" id="JRKN01000008">
    <property type="protein sequence ID" value="KGJ04964.1"/>
    <property type="molecule type" value="Genomic_DNA"/>
</dbReference>
<evidence type="ECO:0000256" key="13">
    <source>
        <dbReference type="ARBA" id="ARBA00023065"/>
    </source>
</evidence>
<keyword evidence="14 15" id="KW-0472">Membrane</keyword>
<dbReference type="GO" id="GO:0016887">
    <property type="term" value="F:ATP hydrolysis activity"/>
    <property type="evidence" value="ECO:0007669"/>
    <property type="project" value="InterPro"/>
</dbReference>
<dbReference type="PROSITE" id="PS50846">
    <property type="entry name" value="HMA_2"/>
    <property type="match status" value="1"/>
</dbReference>
<keyword evidence="13" id="KW-0406">Ion transport</keyword>
<dbReference type="GO" id="GO:0005886">
    <property type="term" value="C:plasma membrane"/>
    <property type="evidence" value="ECO:0007669"/>
    <property type="project" value="UniProtKB-SubCell"/>
</dbReference>
<dbReference type="OrthoDB" id="9807843at2"/>
<dbReference type="Pfam" id="PF00403">
    <property type="entry name" value="HMA"/>
    <property type="match status" value="1"/>
</dbReference>
<feature type="transmembrane region" description="Helical" evidence="15">
    <location>
        <begin position="120"/>
        <end position="141"/>
    </location>
</feature>
<dbReference type="SUPFAM" id="SSF81653">
    <property type="entry name" value="Calcium ATPase, transduction domain A"/>
    <property type="match status" value="1"/>
</dbReference>
<organism evidence="17 19">
    <name type="scientific">Paracoccus halophilus</name>
    <dbReference type="NCBI Taxonomy" id="376733"/>
    <lineage>
        <taxon>Bacteria</taxon>
        <taxon>Pseudomonadati</taxon>
        <taxon>Pseudomonadota</taxon>
        <taxon>Alphaproteobacteria</taxon>
        <taxon>Rhodobacterales</taxon>
        <taxon>Paracoccaceae</taxon>
        <taxon>Paracoccus</taxon>
    </lineage>
</organism>
<feature type="domain" description="HMA" evidence="16">
    <location>
        <begin position="37"/>
        <end position="101"/>
    </location>
</feature>
<dbReference type="RefSeq" id="WP_036740106.1">
    <property type="nucleotide sequence ID" value="NZ_FOJO01000001.1"/>
</dbReference>
<evidence type="ECO:0000313" key="17">
    <source>
        <dbReference type="EMBL" id="KGJ04964.1"/>
    </source>
</evidence>
<dbReference type="Pfam" id="PF00702">
    <property type="entry name" value="Hydrolase"/>
    <property type="match status" value="1"/>
</dbReference>
<dbReference type="InterPro" id="IPR006121">
    <property type="entry name" value="HMA_dom"/>
</dbReference>
<evidence type="ECO:0000313" key="18">
    <source>
        <dbReference type="EMBL" id="SFA39410.1"/>
    </source>
</evidence>
<evidence type="ECO:0000256" key="12">
    <source>
        <dbReference type="ARBA" id="ARBA00022989"/>
    </source>
</evidence>
<evidence type="ECO:0000256" key="11">
    <source>
        <dbReference type="ARBA" id="ARBA00022967"/>
    </source>
</evidence>
<keyword evidence="12 15" id="KW-1133">Transmembrane helix</keyword>
<dbReference type="InterPro" id="IPR059000">
    <property type="entry name" value="ATPase_P-type_domA"/>
</dbReference>
<dbReference type="GO" id="GO:0055070">
    <property type="term" value="P:copper ion homeostasis"/>
    <property type="evidence" value="ECO:0007669"/>
    <property type="project" value="TreeGrafter"/>
</dbReference>
<dbReference type="SUPFAM" id="SSF55008">
    <property type="entry name" value="HMA, heavy metal-associated domain"/>
    <property type="match status" value="1"/>
</dbReference>
<dbReference type="PRINTS" id="PR00943">
    <property type="entry name" value="CUATPASE"/>
</dbReference>
<dbReference type="AlphaFoldDB" id="A0A099F3K2"/>
<feature type="transmembrane region" description="Helical" evidence="15">
    <location>
        <begin position="185"/>
        <end position="207"/>
    </location>
</feature>
<feature type="transmembrane region" description="Helical" evidence="15">
    <location>
        <begin position="213"/>
        <end position="231"/>
    </location>
</feature>
<dbReference type="InterPro" id="IPR023298">
    <property type="entry name" value="ATPase_P-typ_TM_dom_sf"/>
</dbReference>
<dbReference type="GO" id="GO:0043682">
    <property type="term" value="F:P-type divalent copper transporter activity"/>
    <property type="evidence" value="ECO:0007669"/>
    <property type="project" value="TreeGrafter"/>
</dbReference>
<dbReference type="InterPro" id="IPR023214">
    <property type="entry name" value="HAD_sf"/>
</dbReference>
<evidence type="ECO:0000256" key="3">
    <source>
        <dbReference type="ARBA" id="ARBA00022448"/>
    </source>
</evidence>
<dbReference type="InterPro" id="IPR023299">
    <property type="entry name" value="ATPase_P-typ_cyto_dom_N"/>
</dbReference>
<dbReference type="InterPro" id="IPR001757">
    <property type="entry name" value="P_typ_ATPase"/>
</dbReference>
<evidence type="ECO:0000256" key="2">
    <source>
        <dbReference type="ARBA" id="ARBA00006024"/>
    </source>
</evidence>
<evidence type="ECO:0000256" key="5">
    <source>
        <dbReference type="ARBA" id="ARBA00022553"/>
    </source>
</evidence>
<proteinExistence type="inferred from homology"/>
<dbReference type="CDD" id="cd00371">
    <property type="entry name" value="HMA"/>
    <property type="match status" value="1"/>
</dbReference>
<accession>A0A099F3K2</accession>
<gene>
    <name evidence="17" type="ORF">IT41_08025</name>
    <name evidence="18" type="ORF">SAMN04487972_101293</name>
</gene>
<dbReference type="Gene3D" id="3.40.1110.10">
    <property type="entry name" value="Calcium-transporting ATPase, cytoplasmic domain N"/>
    <property type="match status" value="1"/>
</dbReference>
<reference evidence="17 19" key="1">
    <citation type="submission" date="2014-09" db="EMBL/GenBank/DDBJ databases">
        <authorList>
            <person name="McGinnis J.M."/>
            <person name="Wolfgang W.J."/>
        </authorList>
    </citation>
    <scope>NUCLEOTIDE SEQUENCE [LARGE SCALE GENOMIC DNA]</scope>
    <source>
        <strain evidence="17 19">JCM 14014</strain>
    </source>
</reference>
<keyword evidence="3" id="KW-0813">Transport</keyword>
<feature type="transmembrane region" description="Helical" evidence="15">
    <location>
        <begin position="153"/>
        <end position="173"/>
    </location>
</feature>
<dbReference type="InterPro" id="IPR036163">
    <property type="entry name" value="HMA_dom_sf"/>
</dbReference>
<keyword evidence="4 15" id="KW-1003">Cell membrane</keyword>
<keyword evidence="19" id="KW-1185">Reference proteome</keyword>
<dbReference type="Gene3D" id="2.70.150.10">
    <property type="entry name" value="Calcium-transporting ATPase, cytoplasmic transduction domain A"/>
    <property type="match status" value="1"/>
</dbReference>
<keyword evidence="8 15" id="KW-0547">Nucleotide-binding</keyword>
<dbReference type="SUPFAM" id="SSF81665">
    <property type="entry name" value="Calcium ATPase, transmembrane domain M"/>
    <property type="match status" value="1"/>
</dbReference>
<dbReference type="InterPro" id="IPR017969">
    <property type="entry name" value="Heavy-metal-associated_CS"/>
</dbReference>
<protein>
    <submittedName>
        <fullName evidence="17 18">ATPase</fullName>
    </submittedName>
</protein>
<name>A0A099F3K2_9RHOB</name>
<dbReference type="NCBIfam" id="TIGR01511">
    <property type="entry name" value="ATPase-IB1_Cu"/>
    <property type="match status" value="1"/>
</dbReference>
<dbReference type="NCBIfam" id="TIGR01512">
    <property type="entry name" value="ATPase-IB2_Cd"/>
    <property type="match status" value="1"/>
</dbReference>